<evidence type="ECO:0000256" key="1">
    <source>
        <dbReference type="SAM" id="MobiDB-lite"/>
    </source>
</evidence>
<feature type="compositionally biased region" description="Basic and acidic residues" evidence="1">
    <location>
        <begin position="281"/>
        <end position="299"/>
    </location>
</feature>
<reference evidence="2" key="1">
    <citation type="submission" date="2020-02" db="EMBL/GenBank/DDBJ databases">
        <authorList>
            <person name="Meier V. D."/>
        </authorList>
    </citation>
    <scope>NUCLEOTIDE SEQUENCE</scope>
    <source>
        <strain evidence="2">AVDCRST_MAG11</strain>
    </source>
</reference>
<dbReference type="AlphaFoldDB" id="A0A6J4LAE0"/>
<feature type="compositionally biased region" description="Basic residues" evidence="1">
    <location>
        <begin position="40"/>
        <end position="60"/>
    </location>
</feature>
<feature type="compositionally biased region" description="Basic and acidic residues" evidence="1">
    <location>
        <begin position="213"/>
        <end position="222"/>
    </location>
</feature>
<gene>
    <name evidence="2" type="ORF">AVDCRST_MAG11-2259</name>
</gene>
<feature type="compositionally biased region" description="Basic residues" evidence="1">
    <location>
        <begin position="12"/>
        <end position="31"/>
    </location>
</feature>
<feature type="compositionally biased region" description="Pro residues" evidence="1">
    <location>
        <begin position="1"/>
        <end position="10"/>
    </location>
</feature>
<dbReference type="EMBL" id="CADCTU010000522">
    <property type="protein sequence ID" value="CAA9326590.1"/>
    <property type="molecule type" value="Genomic_DNA"/>
</dbReference>
<feature type="compositionally biased region" description="Basic and acidic residues" evidence="1">
    <location>
        <begin position="116"/>
        <end position="128"/>
    </location>
</feature>
<organism evidence="2">
    <name type="scientific">uncultured Gemmatimonadaceae bacterium</name>
    <dbReference type="NCBI Taxonomy" id="246130"/>
    <lineage>
        <taxon>Bacteria</taxon>
        <taxon>Pseudomonadati</taxon>
        <taxon>Gemmatimonadota</taxon>
        <taxon>Gemmatimonadia</taxon>
        <taxon>Gemmatimonadales</taxon>
        <taxon>Gemmatimonadaceae</taxon>
        <taxon>environmental samples</taxon>
    </lineage>
</organism>
<feature type="region of interest" description="Disordered" evidence="1">
    <location>
        <begin position="155"/>
        <end position="445"/>
    </location>
</feature>
<feature type="compositionally biased region" description="Basic residues" evidence="1">
    <location>
        <begin position="300"/>
        <end position="314"/>
    </location>
</feature>
<sequence length="445" mass="49099">ERPHIVPPPRSRGGRRGRRHRRRRLLRGARRRQPEQRARGSARQRRVGRAAGQRRARQPHAHAGEHRGPVRRGHGRAGLDRLARGVARARGGRDREPEQRVHRRRVPLRGRGALPRRRDDRSAREVPRRQRRPRRGHADARARCALERLPVHGDRLRHDRGHVRRLPGGLHAAAGRARGGGSEHGAALRHRGGVPGPRAPLRRERRVALPGARDPRAHEARARRVGARQPEGLAAPGQPVREQRGRERRRARGARGAGGRRPVPGERAGGERGRHAAGVLRGERAQRDAGGHRVPEPPRPHRRRGGPRARAPRHRLPDVAAAGERVPDVQPRAAADPRRGGAQRGEHRGVHDADQRPPRARQQARVHGAGRRRRAAAPRADGEPVDAAATPLGSLPVRRAGGRVARRSQLPVGRLHPRPVLPDSGDRAAVEPVPGDPAGDGVRRL</sequence>
<feature type="non-terminal residue" evidence="2">
    <location>
        <position position="445"/>
    </location>
</feature>
<name>A0A6J4LAE0_9BACT</name>
<feature type="compositionally biased region" description="Basic and acidic residues" evidence="1">
    <location>
        <begin position="335"/>
        <end position="357"/>
    </location>
</feature>
<feature type="region of interest" description="Disordered" evidence="1">
    <location>
        <begin position="1"/>
        <end position="141"/>
    </location>
</feature>
<evidence type="ECO:0000313" key="2">
    <source>
        <dbReference type="EMBL" id="CAA9326590.1"/>
    </source>
</evidence>
<feature type="non-terminal residue" evidence="2">
    <location>
        <position position="1"/>
    </location>
</feature>
<protein>
    <submittedName>
        <fullName evidence="2">Uncharacterized protein</fullName>
    </submittedName>
</protein>
<feature type="compositionally biased region" description="Basic residues" evidence="1">
    <location>
        <begin position="358"/>
        <end position="376"/>
    </location>
</feature>
<feature type="compositionally biased region" description="Basic and acidic residues" evidence="1">
    <location>
        <begin position="91"/>
        <end position="100"/>
    </location>
</feature>
<accession>A0A6J4LAE0</accession>
<proteinExistence type="predicted"/>
<feature type="compositionally biased region" description="Low complexity" evidence="1">
    <location>
        <begin position="166"/>
        <end position="176"/>
    </location>
</feature>